<feature type="region of interest" description="Disordered" evidence="1">
    <location>
        <begin position="154"/>
        <end position="208"/>
    </location>
</feature>
<feature type="compositionally biased region" description="Basic and acidic residues" evidence="1">
    <location>
        <begin position="326"/>
        <end position="345"/>
    </location>
</feature>
<name>A0A9Q0LHX0_ANAIG</name>
<dbReference type="GO" id="GO:0006355">
    <property type="term" value="P:regulation of DNA-templated transcription"/>
    <property type="evidence" value="ECO:0007669"/>
    <property type="project" value="InterPro"/>
</dbReference>
<proteinExistence type="predicted"/>
<dbReference type="Proteomes" id="UP001149090">
    <property type="component" value="Unassembled WGS sequence"/>
</dbReference>
<organism evidence="3 4">
    <name type="scientific">Anaeramoeba ignava</name>
    <name type="common">Anaerobic marine amoeba</name>
    <dbReference type="NCBI Taxonomy" id="1746090"/>
    <lineage>
        <taxon>Eukaryota</taxon>
        <taxon>Metamonada</taxon>
        <taxon>Anaeramoebidae</taxon>
        <taxon>Anaeramoeba</taxon>
    </lineage>
</organism>
<accession>A0A9Q0LHX0</accession>
<protein>
    <submittedName>
        <fullName evidence="3">Protein networked 4a</fullName>
    </submittedName>
</protein>
<comment type="caution">
    <text evidence="3">The sequence shown here is derived from an EMBL/GenBank/DDBJ whole genome shotgun (WGS) entry which is preliminary data.</text>
</comment>
<evidence type="ECO:0000256" key="1">
    <source>
        <dbReference type="SAM" id="MobiDB-lite"/>
    </source>
</evidence>
<feature type="region of interest" description="Disordered" evidence="1">
    <location>
        <begin position="318"/>
        <end position="345"/>
    </location>
</feature>
<evidence type="ECO:0000313" key="4">
    <source>
        <dbReference type="Proteomes" id="UP001149090"/>
    </source>
</evidence>
<reference evidence="3" key="1">
    <citation type="submission" date="2022-10" db="EMBL/GenBank/DDBJ databases">
        <title>Novel sulphate-reducing endosymbionts in the free-living metamonad Anaeramoeba.</title>
        <authorList>
            <person name="Jerlstrom-Hultqvist J."/>
            <person name="Cepicka I."/>
            <person name="Gallot-Lavallee L."/>
            <person name="Salas-Leiva D."/>
            <person name="Curtis B.A."/>
            <person name="Zahonova K."/>
            <person name="Pipaliya S."/>
            <person name="Dacks J."/>
            <person name="Roger A.J."/>
        </authorList>
    </citation>
    <scope>NUCLEOTIDE SEQUENCE</scope>
    <source>
        <strain evidence="3">BMAN</strain>
    </source>
</reference>
<dbReference type="AlphaFoldDB" id="A0A9Q0LHX0"/>
<dbReference type="Pfam" id="PF00989">
    <property type="entry name" value="PAS"/>
    <property type="match status" value="1"/>
</dbReference>
<keyword evidence="4" id="KW-1185">Reference proteome</keyword>
<feature type="region of interest" description="Disordered" evidence="1">
    <location>
        <begin position="221"/>
        <end position="240"/>
    </location>
</feature>
<gene>
    <name evidence="3" type="ORF">M0811_09406</name>
</gene>
<feature type="compositionally biased region" description="Polar residues" evidence="1">
    <location>
        <begin position="182"/>
        <end position="194"/>
    </location>
</feature>
<dbReference type="InterPro" id="IPR013767">
    <property type="entry name" value="PAS_fold"/>
</dbReference>
<dbReference type="EMBL" id="JAPDFW010000080">
    <property type="protein sequence ID" value="KAJ5072709.1"/>
    <property type="molecule type" value="Genomic_DNA"/>
</dbReference>
<feature type="compositionally biased region" description="Basic and acidic residues" evidence="1">
    <location>
        <begin position="195"/>
        <end position="208"/>
    </location>
</feature>
<sequence length="367" mass="41964">MGNRNLSANLKELKTARYSKLIHASKEAVICIDENGKYILANSSAAKIVKAKSPKAITKLPPWSLAPKIQTSTNMDNQQMIEYYSIKLSESPNGVVDFDFQMKTLPGEIIWVHMWATPLMLNGKYATQLIFRQIAEPTGKSMKLSSTTVNLNISDSSETSVNSSRNDVSEFYGEDTEKHNENQYQNSTVTTESEITQHESNEPKSEEKKINVIVNTQRQNDSQIFVSSRPSKNQTQTFTSDSTDLNSIIEKIDSQIRDLTSEKTKLIQYQKLMEKYTKLNDEIQEKNSNLSKLQTELDENRRTIQSLNSKVETMETKLKKSKQKKQVLETKLEDSQKEANKQKNEVKRLTNRLKIVEEAKQNLEKLI</sequence>
<feature type="compositionally biased region" description="Polar residues" evidence="1">
    <location>
        <begin position="154"/>
        <end position="166"/>
    </location>
</feature>
<dbReference type="SUPFAM" id="SSF55785">
    <property type="entry name" value="PYP-like sensor domain (PAS domain)"/>
    <property type="match status" value="1"/>
</dbReference>
<dbReference type="Gene3D" id="3.30.450.20">
    <property type="entry name" value="PAS domain"/>
    <property type="match status" value="1"/>
</dbReference>
<evidence type="ECO:0000259" key="2">
    <source>
        <dbReference type="Pfam" id="PF00989"/>
    </source>
</evidence>
<feature type="domain" description="PAS fold" evidence="2">
    <location>
        <begin position="17"/>
        <end position="125"/>
    </location>
</feature>
<dbReference type="InterPro" id="IPR035965">
    <property type="entry name" value="PAS-like_dom_sf"/>
</dbReference>
<evidence type="ECO:0000313" key="3">
    <source>
        <dbReference type="EMBL" id="KAJ5072709.1"/>
    </source>
</evidence>